<dbReference type="OrthoDB" id="6132398at2759"/>
<dbReference type="EMBL" id="CAJHNH020001097">
    <property type="protein sequence ID" value="CAG5121482.1"/>
    <property type="molecule type" value="Genomic_DNA"/>
</dbReference>
<dbReference type="InterPro" id="IPR025110">
    <property type="entry name" value="AMP-bd_C"/>
</dbReference>
<keyword evidence="1" id="KW-1133">Transmembrane helix</keyword>
<dbReference type="PANTHER" id="PTHR24096">
    <property type="entry name" value="LONG-CHAIN-FATTY-ACID--COA LIGASE"/>
    <property type="match status" value="1"/>
</dbReference>
<dbReference type="Pfam" id="PF13193">
    <property type="entry name" value="AMP-binding_C"/>
    <property type="match status" value="1"/>
</dbReference>
<evidence type="ECO:0000313" key="3">
    <source>
        <dbReference type="EMBL" id="CAG5121482.1"/>
    </source>
</evidence>
<keyword evidence="1" id="KW-0812">Transmembrane</keyword>
<dbReference type="AlphaFoldDB" id="A0A8S3Z204"/>
<keyword evidence="1" id="KW-0472">Membrane</keyword>
<accession>A0A8S3Z204</accession>
<evidence type="ECO:0000313" key="4">
    <source>
        <dbReference type="Proteomes" id="UP000678393"/>
    </source>
</evidence>
<protein>
    <recommendedName>
        <fullName evidence="2">AMP-binding enzyme C-terminal domain-containing protein</fullName>
    </recommendedName>
</protein>
<comment type="caution">
    <text evidence="3">The sequence shown here is derived from an EMBL/GenBank/DDBJ whole genome shotgun (WGS) entry which is preliminary data.</text>
</comment>
<evidence type="ECO:0000256" key="1">
    <source>
        <dbReference type="SAM" id="Phobius"/>
    </source>
</evidence>
<dbReference type="Gene3D" id="3.30.300.30">
    <property type="match status" value="1"/>
</dbReference>
<dbReference type="InterPro" id="IPR042099">
    <property type="entry name" value="ANL_N_sf"/>
</dbReference>
<feature type="domain" description="AMP-binding enzyme C-terminal" evidence="2">
    <location>
        <begin position="99"/>
        <end position="149"/>
    </location>
</feature>
<name>A0A8S3Z204_9EUPU</name>
<keyword evidence="4" id="KW-1185">Reference proteome</keyword>
<dbReference type="GO" id="GO:0016405">
    <property type="term" value="F:CoA-ligase activity"/>
    <property type="evidence" value="ECO:0007669"/>
    <property type="project" value="TreeGrafter"/>
</dbReference>
<feature type="transmembrane region" description="Helical" evidence="1">
    <location>
        <begin position="165"/>
        <end position="182"/>
    </location>
</feature>
<dbReference type="PANTHER" id="PTHR24096:SF267">
    <property type="entry name" value="MALONATE--COA LIGASE ACSF3, MITOCHONDRIAL"/>
    <property type="match status" value="1"/>
</dbReference>
<dbReference type="SUPFAM" id="SSF56801">
    <property type="entry name" value="Acetyl-CoA synthetase-like"/>
    <property type="match status" value="1"/>
</dbReference>
<gene>
    <name evidence="3" type="ORF">CUNI_LOCUS7040</name>
</gene>
<sequence>DFFCGKPASGVQLKIIDDDGDKCRPRQAGTVLVRGERIFSGYFNLLEDPDPNTVKCFTKDGWFNTEDLGFWDEEGNFYVLGRNKDTIMYGTVVLYPGWLEAKILQHPDVADAVVLPVSDPVRYHEICACVTPASGRNMTEEQLKSYCESIFIADLTSEQTPMPKYFMVPLYFCILLIYNNYFP</sequence>
<proteinExistence type="predicted"/>
<reference evidence="3" key="1">
    <citation type="submission" date="2021-04" db="EMBL/GenBank/DDBJ databases">
        <authorList>
            <consortium name="Molecular Ecology Group"/>
        </authorList>
    </citation>
    <scope>NUCLEOTIDE SEQUENCE</scope>
</reference>
<dbReference type="Proteomes" id="UP000678393">
    <property type="component" value="Unassembled WGS sequence"/>
</dbReference>
<evidence type="ECO:0000259" key="2">
    <source>
        <dbReference type="Pfam" id="PF13193"/>
    </source>
</evidence>
<feature type="non-terminal residue" evidence="3">
    <location>
        <position position="183"/>
    </location>
</feature>
<organism evidence="3 4">
    <name type="scientific">Candidula unifasciata</name>
    <dbReference type="NCBI Taxonomy" id="100452"/>
    <lineage>
        <taxon>Eukaryota</taxon>
        <taxon>Metazoa</taxon>
        <taxon>Spiralia</taxon>
        <taxon>Lophotrochozoa</taxon>
        <taxon>Mollusca</taxon>
        <taxon>Gastropoda</taxon>
        <taxon>Heterobranchia</taxon>
        <taxon>Euthyneura</taxon>
        <taxon>Panpulmonata</taxon>
        <taxon>Eupulmonata</taxon>
        <taxon>Stylommatophora</taxon>
        <taxon>Helicina</taxon>
        <taxon>Helicoidea</taxon>
        <taxon>Geomitridae</taxon>
        <taxon>Candidula</taxon>
    </lineage>
</organism>
<dbReference type="InterPro" id="IPR045851">
    <property type="entry name" value="AMP-bd_C_sf"/>
</dbReference>
<dbReference type="Gene3D" id="3.40.50.12780">
    <property type="entry name" value="N-terminal domain of ligase-like"/>
    <property type="match status" value="1"/>
</dbReference>